<accession>A0A0S1X906</accession>
<organism evidence="1 2">
    <name type="scientific">Thermococcus barophilus</name>
    <dbReference type="NCBI Taxonomy" id="55802"/>
    <lineage>
        <taxon>Archaea</taxon>
        <taxon>Methanobacteriati</taxon>
        <taxon>Methanobacteriota</taxon>
        <taxon>Thermococci</taxon>
        <taxon>Thermococcales</taxon>
        <taxon>Thermococcaceae</taxon>
        <taxon>Thermococcus</taxon>
    </lineage>
</organism>
<dbReference type="GeneID" id="41191534"/>
<dbReference type="EMBL" id="CP013050">
    <property type="protein sequence ID" value="ALM74261.1"/>
    <property type="molecule type" value="Genomic_DNA"/>
</dbReference>
<name>A0A0S1X906_THEBA</name>
<dbReference type="AlphaFoldDB" id="A0A0S1X906"/>
<dbReference type="Proteomes" id="UP000066042">
    <property type="component" value="Chromosome"/>
</dbReference>
<reference evidence="1 2" key="1">
    <citation type="journal article" date="2016" name="Genome Announc.">
        <title>Complete genome sequence of the hyperthermophilic and piezophilic archaeon Thermococcus barophilus Ch5, capable of growth at the expense of hydrogenogenesis from carbon monoxide and formate.</title>
        <authorList>
            <person name="Oger P."/>
            <person name="Sokolova T.G."/>
            <person name="Kozhevnikova D.A."/>
            <person name="Taranov E.A."/>
            <person name="Vannier P."/>
            <person name="Lee H.S."/>
            <person name="Kwon K.K."/>
            <person name="Kang S.G."/>
            <person name="Lee J.H."/>
            <person name="Bonch-Osmolovskaya E.A."/>
            <person name="Lebedinsky A.V."/>
        </authorList>
    </citation>
    <scope>NUCLEOTIDE SEQUENCE [LARGE SCALE GENOMIC DNA]</scope>
    <source>
        <strain evidence="2">Ch5</strain>
    </source>
</reference>
<sequence>MLIANHTGKEHEEIGWAIGDAIYEYLVKQGKTVEDIEKNPSEFAKLVVKNCRNER</sequence>
<evidence type="ECO:0000313" key="2">
    <source>
        <dbReference type="Proteomes" id="UP000066042"/>
    </source>
</evidence>
<protein>
    <submittedName>
        <fullName evidence="1">Uncharacterized protein</fullName>
    </submittedName>
</protein>
<evidence type="ECO:0000313" key="1">
    <source>
        <dbReference type="EMBL" id="ALM74261.1"/>
    </source>
</evidence>
<proteinExistence type="predicted"/>
<dbReference type="PATRIC" id="fig|55802.8.peg.280"/>
<dbReference type="RefSeq" id="WP_145973159.1">
    <property type="nucleotide sequence ID" value="NZ_CP013050.1"/>
</dbReference>
<dbReference type="STRING" id="55802.TBCH5v1_0283"/>
<gene>
    <name evidence="1" type="ORF">TBCH5v1_0283</name>
</gene>